<dbReference type="AlphaFoldDB" id="A0A7E4VNQ7"/>
<reference evidence="1" key="1">
    <citation type="journal article" date="2013" name="Genetics">
        <title>The draft genome and transcriptome of Panagrellus redivivus are shaped by the harsh demands of a free-living lifestyle.</title>
        <authorList>
            <person name="Srinivasan J."/>
            <person name="Dillman A.R."/>
            <person name="Macchietto M.G."/>
            <person name="Heikkinen L."/>
            <person name="Lakso M."/>
            <person name="Fracchia K.M."/>
            <person name="Antoshechkin I."/>
            <person name="Mortazavi A."/>
            <person name="Wong G."/>
            <person name="Sternberg P.W."/>
        </authorList>
    </citation>
    <scope>NUCLEOTIDE SEQUENCE [LARGE SCALE GENOMIC DNA]</scope>
    <source>
        <strain evidence="1">MT8872</strain>
    </source>
</reference>
<dbReference type="Proteomes" id="UP000492821">
    <property type="component" value="Unassembled WGS sequence"/>
</dbReference>
<evidence type="ECO:0000313" key="1">
    <source>
        <dbReference type="Proteomes" id="UP000492821"/>
    </source>
</evidence>
<accession>A0A7E4VNQ7</accession>
<protein>
    <submittedName>
        <fullName evidence="2">KTSC domain-containing protein</fullName>
    </submittedName>
</protein>
<organism evidence="1 2">
    <name type="scientific">Panagrellus redivivus</name>
    <name type="common">Microworm</name>
    <dbReference type="NCBI Taxonomy" id="6233"/>
    <lineage>
        <taxon>Eukaryota</taxon>
        <taxon>Metazoa</taxon>
        <taxon>Ecdysozoa</taxon>
        <taxon>Nematoda</taxon>
        <taxon>Chromadorea</taxon>
        <taxon>Rhabditida</taxon>
        <taxon>Tylenchina</taxon>
        <taxon>Panagrolaimomorpha</taxon>
        <taxon>Panagrolaimoidea</taxon>
        <taxon>Panagrolaimidae</taxon>
        <taxon>Panagrellus</taxon>
    </lineage>
</organism>
<evidence type="ECO:0000313" key="2">
    <source>
        <dbReference type="WBParaSite" id="Pan_g23173.t1"/>
    </source>
</evidence>
<dbReference type="WBParaSite" id="Pan_g23173.t1">
    <property type="protein sequence ID" value="Pan_g23173.t1"/>
    <property type="gene ID" value="Pan_g23173"/>
</dbReference>
<sequence length="115" mass="13087">MIGSIRFENLTPGTITNFYNGKRIFFNTQTVSMKNSTLNSVELVQLTAEGKPYYQFVFKKEYTRSVFETMVEIIEERLKTAGLTVDKDFAPSNCKDVIGFSKTSATDVNLRYLMG</sequence>
<name>A0A7E4VNQ7_PANRE</name>
<keyword evidence="1" id="KW-1185">Reference proteome</keyword>
<reference evidence="2" key="2">
    <citation type="submission" date="2020-10" db="UniProtKB">
        <authorList>
            <consortium name="WormBaseParasite"/>
        </authorList>
    </citation>
    <scope>IDENTIFICATION</scope>
</reference>
<proteinExistence type="predicted"/>